<evidence type="ECO:0000313" key="2">
    <source>
        <dbReference type="Proteomes" id="UP000002489"/>
    </source>
</evidence>
<reference evidence="2" key="1">
    <citation type="journal article" date="2012" name="Mol. Plant Microbe Interact.">
        <title>A highly conserved effector in Fusarium oxysporum is required for full virulence on Arabidopsis.</title>
        <authorList>
            <person name="Thatcher L.F."/>
            <person name="Gardiner D.M."/>
            <person name="Kazan K."/>
            <person name="Manners J."/>
        </authorList>
    </citation>
    <scope>NUCLEOTIDE SEQUENCE [LARGE SCALE GENOMIC DNA]</scope>
    <source>
        <strain evidence="2">Fo5176</strain>
    </source>
</reference>
<protein>
    <submittedName>
        <fullName evidence="1">Uncharacterized protein</fullName>
    </submittedName>
</protein>
<reference evidence="1" key="2">
    <citation type="submission" date="2025-08" db="UniProtKB">
        <authorList>
            <consortium name="EnsemblFungi"/>
        </authorList>
    </citation>
    <scope>IDENTIFICATION</scope>
    <source>
        <strain evidence="1">4287 / CBS 123668 / FGSC 9935 / NRRL 34936</strain>
    </source>
</reference>
<dbReference type="SUPFAM" id="SSF56801">
    <property type="entry name" value="Acetyl-CoA synthetase-like"/>
    <property type="match status" value="1"/>
</dbReference>
<dbReference type="Proteomes" id="UP000002489">
    <property type="component" value="Unassembled WGS sequence"/>
</dbReference>
<sequence length="38" mass="4031">MGATGVMWAGGRGVSRGYIGLDEKTAERYKPDPFANDG</sequence>
<organism evidence="1 2">
    <name type="scientific">Fusarium oxysporum (strain Fo5176)</name>
    <name type="common">Fusarium vascular wilt</name>
    <dbReference type="NCBI Taxonomy" id="660025"/>
    <lineage>
        <taxon>Eukaryota</taxon>
        <taxon>Fungi</taxon>
        <taxon>Dikarya</taxon>
        <taxon>Ascomycota</taxon>
        <taxon>Pezizomycotina</taxon>
        <taxon>Sordariomycetes</taxon>
        <taxon>Hypocreomycetidae</taxon>
        <taxon>Hypocreales</taxon>
        <taxon>Nectriaceae</taxon>
        <taxon>Fusarium</taxon>
        <taxon>Fusarium oxysporum species complex</taxon>
    </lineage>
</organism>
<dbReference type="AlphaFoldDB" id="A0A0D2XBY7"/>
<proteinExistence type="predicted"/>
<name>A0A0D2XBY7_FUSOF</name>
<accession>A0A0D2XBY7</accession>
<evidence type="ECO:0000313" key="1">
    <source>
        <dbReference type="EnsemblFungi" id="FOXG_01410P0"/>
    </source>
</evidence>
<dbReference type="EnsemblFungi" id="FOXG_01410T0">
    <property type="protein sequence ID" value="FOXG_01410P0"/>
    <property type="gene ID" value="FOXG_01410"/>
</dbReference>
<dbReference type="Gene3D" id="2.30.38.10">
    <property type="entry name" value="Luciferase, Domain 3"/>
    <property type="match status" value="1"/>
</dbReference>